<dbReference type="SUPFAM" id="SSF54506">
    <property type="entry name" value="Diaminopimelate epimerase-like"/>
    <property type="match status" value="1"/>
</dbReference>
<evidence type="ECO:0000313" key="3">
    <source>
        <dbReference type="Proteomes" id="UP000265614"/>
    </source>
</evidence>
<gene>
    <name evidence="2" type="ORF">D5H78_03630</name>
</gene>
<comment type="caution">
    <text evidence="2">The sequence shown here is derived from an EMBL/GenBank/DDBJ whole genome shotgun (WGS) entry which is preliminary data.</text>
</comment>
<dbReference type="Pfam" id="PF02567">
    <property type="entry name" value="PhzC-PhzF"/>
    <property type="match status" value="1"/>
</dbReference>
<dbReference type="NCBIfam" id="TIGR00654">
    <property type="entry name" value="PhzF_family"/>
    <property type="match status" value="1"/>
</dbReference>
<accession>A0A3A3ZNG6</accession>
<keyword evidence="3" id="KW-1185">Reference proteome</keyword>
<protein>
    <submittedName>
        <fullName evidence="2">PhzF family phenazine biosynthesis protein</fullName>
    </submittedName>
</protein>
<dbReference type="GO" id="GO:0016853">
    <property type="term" value="F:isomerase activity"/>
    <property type="evidence" value="ECO:0007669"/>
    <property type="project" value="TreeGrafter"/>
</dbReference>
<dbReference type="InterPro" id="IPR003719">
    <property type="entry name" value="Phenazine_PhzF-like"/>
</dbReference>
<dbReference type="RefSeq" id="WP_119949339.1">
    <property type="nucleotide sequence ID" value="NZ_QZEZ01000001.1"/>
</dbReference>
<evidence type="ECO:0000256" key="1">
    <source>
        <dbReference type="PIRSR" id="PIRSR016184-1"/>
    </source>
</evidence>
<feature type="active site" evidence="1">
    <location>
        <position position="44"/>
    </location>
</feature>
<sequence>MRYEVVDVFTATPFAGNPLAVVLGTEGLATEQLQALAREFHLSETAFPTVLEDDPDADYAMRIFTPETELPFAGHPTVGTAWVLARLGHVLTGPLRQRCGAGTYDLDVAAAPGGGPGRVELDGGAPDVGGELAADRLLEAVGLGPDDVAAPPRRAGTGLGWTHLTVRHGAVARAVADVTRLRAVADLAPVGVYLHEVHHAPHGLDVRARAFTPELGVTEDPATGSAALGLGGHLVASGLAPGDGTTAYVVRQGVEMGRPSVLHALVAASGGAATGTRVAGDVVPVASGEVRVP</sequence>
<dbReference type="Gene3D" id="3.10.310.10">
    <property type="entry name" value="Diaminopimelate Epimerase, Chain A, domain 1"/>
    <property type="match status" value="2"/>
</dbReference>
<proteinExistence type="predicted"/>
<reference evidence="2 3" key="1">
    <citation type="submission" date="2018-09" db="EMBL/GenBank/DDBJ databases">
        <title>YIM 75000 draft genome.</title>
        <authorList>
            <person name="Tang S."/>
            <person name="Feng Y."/>
        </authorList>
    </citation>
    <scope>NUCLEOTIDE SEQUENCE [LARGE SCALE GENOMIC DNA]</scope>
    <source>
        <strain evidence="2 3">YIM 75000</strain>
    </source>
</reference>
<dbReference type="GO" id="GO:0005737">
    <property type="term" value="C:cytoplasm"/>
    <property type="evidence" value="ECO:0007669"/>
    <property type="project" value="TreeGrafter"/>
</dbReference>
<dbReference type="PANTHER" id="PTHR13774:SF32">
    <property type="entry name" value="ANTISENSE-ENHANCING SEQUENCE 1"/>
    <property type="match status" value="1"/>
</dbReference>
<dbReference type="AlphaFoldDB" id="A0A3A3ZNG6"/>
<dbReference type="OrthoDB" id="9788221at2"/>
<dbReference type="PANTHER" id="PTHR13774">
    <property type="entry name" value="PHENAZINE BIOSYNTHESIS PROTEIN"/>
    <property type="match status" value="1"/>
</dbReference>
<name>A0A3A3ZNG6_9ACTN</name>
<dbReference type="PIRSF" id="PIRSF016184">
    <property type="entry name" value="PhzC_PhzF"/>
    <property type="match status" value="1"/>
</dbReference>
<dbReference type="EMBL" id="QZEZ01000001">
    <property type="protein sequence ID" value="RJK98415.1"/>
    <property type="molecule type" value="Genomic_DNA"/>
</dbReference>
<evidence type="ECO:0000313" key="2">
    <source>
        <dbReference type="EMBL" id="RJK98415.1"/>
    </source>
</evidence>
<organism evidence="2 3">
    <name type="scientific">Vallicoccus soli</name>
    <dbReference type="NCBI Taxonomy" id="2339232"/>
    <lineage>
        <taxon>Bacteria</taxon>
        <taxon>Bacillati</taxon>
        <taxon>Actinomycetota</taxon>
        <taxon>Actinomycetes</taxon>
        <taxon>Motilibacterales</taxon>
        <taxon>Vallicoccaceae</taxon>
        <taxon>Vallicoccus</taxon>
    </lineage>
</organism>
<dbReference type="Proteomes" id="UP000265614">
    <property type="component" value="Unassembled WGS sequence"/>
</dbReference>